<feature type="domain" description="RecA family profile 1" evidence="9">
    <location>
        <begin position="33"/>
        <end position="222"/>
    </location>
</feature>
<keyword evidence="6" id="KW-0539">Nucleus</keyword>
<dbReference type="FunCoup" id="W5JH94">
    <property type="interactions" value="324"/>
</dbReference>
<dbReference type="VEuPathDB" id="VectorBase:ADAC004541"/>
<dbReference type="PIRSF" id="PIRSF005856">
    <property type="entry name" value="Rad51"/>
    <property type="match status" value="1"/>
</dbReference>
<evidence type="ECO:0000256" key="2">
    <source>
        <dbReference type="ARBA" id="ARBA00022741"/>
    </source>
</evidence>
<keyword evidence="5" id="KW-0234">DNA repair</keyword>
<comment type="subcellular location">
    <subcellularLocation>
        <location evidence="1">Nucleus</location>
    </subcellularLocation>
</comment>
<dbReference type="InterPro" id="IPR027417">
    <property type="entry name" value="P-loop_NTPase"/>
</dbReference>
<dbReference type="GO" id="GO:0008821">
    <property type="term" value="F:crossover junction DNA endonuclease activity"/>
    <property type="evidence" value="ECO:0007669"/>
    <property type="project" value="TreeGrafter"/>
</dbReference>
<dbReference type="InterPro" id="IPR052093">
    <property type="entry name" value="HR_Repair_Mediator"/>
</dbReference>
<dbReference type="Proteomes" id="UP000000673">
    <property type="component" value="Unassembled WGS sequence"/>
</dbReference>
<dbReference type="OMA" id="AMETFTV"/>
<keyword evidence="3" id="KW-0227">DNA damage</keyword>
<dbReference type="PANTHER" id="PTHR46239:SF1">
    <property type="entry name" value="DNA REPAIR PROTEIN RAD51 HOMOLOG 3"/>
    <property type="match status" value="1"/>
</dbReference>
<keyword evidence="12" id="KW-1185">Reference proteome</keyword>
<sequence>MSTPSQRDGIHIATLRRRMFKKSAFDLWKAECDQIGIATFCKDLDLTLGSGIALGLITELCGPPGSGRTQLCLQLCVTVQIPRALGGIEGRVAYLDTNYGFSTKRIREMGRACLEHCVKLTRARNMNPEEILAGVTEDSILDNVLYGHVQTTSHIFEAIAELQSKLFQGEKIQLIIIDSYSFLIRNTITNSLERVKVDHEILTLLHKLAHRFGCAVVITNDVTTDFSSVRKTNEEPLIVPALGDSHSHKINQRILLGRIESSDDPLHNGLYVASIEKSLFTPKVSVAFRIERHGIRNARKPARNGSESSKTSESNFTTRKSTKESVQANL</sequence>
<keyword evidence="4" id="KW-0067">ATP-binding</keyword>
<dbReference type="PANTHER" id="PTHR46239">
    <property type="entry name" value="DNA REPAIR PROTEIN RAD51 HOMOLOG 3 RAD51C"/>
    <property type="match status" value="1"/>
</dbReference>
<evidence type="ECO:0000256" key="5">
    <source>
        <dbReference type="ARBA" id="ARBA00023204"/>
    </source>
</evidence>
<dbReference type="GO" id="GO:0005524">
    <property type="term" value="F:ATP binding"/>
    <property type="evidence" value="ECO:0007669"/>
    <property type="project" value="UniProtKB-KW"/>
</dbReference>
<reference evidence="10" key="3">
    <citation type="journal article" date="2013" name="Nucleic Acids Res.">
        <title>The genome of Anopheles darlingi, the main neotropical malaria vector.</title>
        <authorList>
            <person name="Marinotti O."/>
            <person name="Cerqueira G.C."/>
            <person name="de Almeida L.G."/>
            <person name="Ferro M.I."/>
            <person name="Loreto E.L."/>
            <person name="Zaha A."/>
            <person name="Teixeira S.M."/>
            <person name="Wespiser A.R."/>
            <person name="Almeida E Silva A."/>
            <person name="Schlindwein A.D."/>
            <person name="Pacheco A.C."/>
            <person name="Silva A.L."/>
            <person name="Graveley B.R."/>
            <person name="Walenz B.P."/>
            <person name="Lima Bde A."/>
            <person name="Ribeiro C.A."/>
            <person name="Nunes-Silva C.G."/>
            <person name="de Carvalho C.R."/>
            <person name="Soares C.M."/>
            <person name="de Menezes C.B."/>
            <person name="Matiolli C."/>
            <person name="Caffrey D."/>
            <person name="Araujo D.A."/>
            <person name="de Oliveira D.M."/>
            <person name="Golenbock D."/>
            <person name="Grisard E.C."/>
            <person name="Fantinatti-Garboggini F."/>
            <person name="de Carvalho F.M."/>
            <person name="Barcellos F.G."/>
            <person name="Prosdocimi F."/>
            <person name="May G."/>
            <person name="Azevedo Junior G.M."/>
            <person name="Guimaraes G.M."/>
            <person name="Goldman G.H."/>
            <person name="Padilha I.Q."/>
            <person name="Batista Jda S."/>
            <person name="Ferro J.A."/>
            <person name="Ribeiro J.M."/>
            <person name="Fietto J.L."/>
            <person name="Dabbas K.M."/>
            <person name="Cerdeira L."/>
            <person name="Agnez-Lima L.F."/>
            <person name="Brocchi M."/>
            <person name="de Carvalho M.O."/>
            <person name="Teixeira Mde M."/>
            <person name="Diniz Maia Mde M."/>
            <person name="Goldman M.H."/>
            <person name="Cruz Schneider M.P."/>
            <person name="Felipe M.S."/>
            <person name="Hungria M."/>
            <person name="Nicolas M.F."/>
            <person name="Pereira M."/>
            <person name="Montes M.A."/>
            <person name="Cantao M.E."/>
            <person name="Vincentz M."/>
            <person name="Rafael M.S."/>
            <person name="Silverman N."/>
            <person name="Stoco P.H."/>
            <person name="Souza R.C."/>
            <person name="Vicentini R."/>
            <person name="Gazzinelli R.T."/>
            <person name="Neves Rde O."/>
            <person name="Silva R."/>
            <person name="Astolfi-Filho S."/>
            <person name="Maciel T.E."/>
            <person name="Urmenyi T.P."/>
            <person name="Tadei W.P."/>
            <person name="Camargo E.P."/>
            <person name="de Vasconcelos A.T."/>
        </authorList>
    </citation>
    <scope>NUCLEOTIDE SEQUENCE</scope>
</reference>
<protein>
    <recommendedName>
        <fullName evidence="7">DNA repair protein RAD51 homolog 3</fullName>
    </recommendedName>
</protein>
<dbReference type="STRING" id="43151.W5JH94"/>
<evidence type="ECO:0000256" key="7">
    <source>
        <dbReference type="ARBA" id="ARBA00040674"/>
    </source>
</evidence>
<dbReference type="EMBL" id="ADMH02001203">
    <property type="protein sequence ID" value="ETN63737.1"/>
    <property type="molecule type" value="Genomic_DNA"/>
</dbReference>
<reference evidence="10 12" key="1">
    <citation type="journal article" date="2010" name="BMC Genomics">
        <title>Combination of measures distinguishes pre-miRNAs from other stem-loops in the genome of the newly sequenced Anopheles darlingi.</title>
        <authorList>
            <person name="Mendes N.D."/>
            <person name="Freitas A.T."/>
            <person name="Vasconcelos A.T."/>
            <person name="Sagot M.F."/>
        </authorList>
    </citation>
    <scope>NUCLEOTIDE SEQUENCE</scope>
</reference>
<dbReference type="GO" id="GO:0033063">
    <property type="term" value="C:Rad51B-Rad51C-Rad51D-XRCC2 complex"/>
    <property type="evidence" value="ECO:0007669"/>
    <property type="project" value="TreeGrafter"/>
</dbReference>
<reference evidence="10" key="2">
    <citation type="submission" date="2010-05" db="EMBL/GenBank/DDBJ databases">
        <authorList>
            <person name="Almeida L.G."/>
            <person name="Nicolas M.F."/>
            <person name="Souza R.C."/>
            <person name="Vasconcelos A.T.R."/>
        </authorList>
    </citation>
    <scope>NUCLEOTIDE SEQUENCE</scope>
</reference>
<evidence type="ECO:0000256" key="4">
    <source>
        <dbReference type="ARBA" id="ARBA00022840"/>
    </source>
</evidence>
<dbReference type="HOGENOM" id="CLU_041732_1_1_1"/>
<evidence type="ECO:0000256" key="3">
    <source>
        <dbReference type="ARBA" id="ARBA00022763"/>
    </source>
</evidence>
<proteinExistence type="predicted"/>
<dbReference type="GO" id="GO:0005657">
    <property type="term" value="C:replication fork"/>
    <property type="evidence" value="ECO:0007669"/>
    <property type="project" value="TreeGrafter"/>
</dbReference>
<dbReference type="Pfam" id="PF08423">
    <property type="entry name" value="Rad51"/>
    <property type="match status" value="1"/>
</dbReference>
<accession>W5JH94</accession>
<evidence type="ECO:0000313" key="12">
    <source>
        <dbReference type="Proteomes" id="UP000000673"/>
    </source>
</evidence>
<dbReference type="EnsemblMetazoa" id="ADAC004541-RA">
    <property type="protein sequence ID" value="ADAC004541-PA"/>
    <property type="gene ID" value="ADAC004541"/>
</dbReference>
<dbReference type="InterPro" id="IPR013632">
    <property type="entry name" value="Rad51_C"/>
</dbReference>
<dbReference type="SUPFAM" id="SSF52540">
    <property type="entry name" value="P-loop containing nucleoside triphosphate hydrolases"/>
    <property type="match status" value="1"/>
</dbReference>
<dbReference type="PROSITE" id="PS50162">
    <property type="entry name" value="RECA_2"/>
    <property type="match status" value="1"/>
</dbReference>
<evidence type="ECO:0000256" key="8">
    <source>
        <dbReference type="SAM" id="MobiDB-lite"/>
    </source>
</evidence>
<dbReference type="InterPro" id="IPR020588">
    <property type="entry name" value="RecA_ATP-bd"/>
</dbReference>
<evidence type="ECO:0000313" key="10">
    <source>
        <dbReference type="EMBL" id="ETN63737.1"/>
    </source>
</evidence>
<gene>
    <name evidence="10" type="ORF">AND_004541</name>
</gene>
<organism evidence="10">
    <name type="scientific">Anopheles darlingi</name>
    <name type="common">Mosquito</name>
    <dbReference type="NCBI Taxonomy" id="43151"/>
    <lineage>
        <taxon>Eukaryota</taxon>
        <taxon>Metazoa</taxon>
        <taxon>Ecdysozoa</taxon>
        <taxon>Arthropoda</taxon>
        <taxon>Hexapoda</taxon>
        <taxon>Insecta</taxon>
        <taxon>Pterygota</taxon>
        <taxon>Neoptera</taxon>
        <taxon>Endopterygota</taxon>
        <taxon>Diptera</taxon>
        <taxon>Nematocera</taxon>
        <taxon>Culicoidea</taxon>
        <taxon>Culicidae</taxon>
        <taxon>Anophelinae</taxon>
        <taxon>Anopheles</taxon>
    </lineage>
</organism>
<keyword evidence="2" id="KW-0547">Nucleotide-binding</keyword>
<name>W5JH94_ANODA</name>
<feature type="compositionally biased region" description="Polar residues" evidence="8">
    <location>
        <begin position="305"/>
        <end position="330"/>
    </location>
</feature>
<evidence type="ECO:0000259" key="9">
    <source>
        <dbReference type="PROSITE" id="PS50162"/>
    </source>
</evidence>
<evidence type="ECO:0000256" key="6">
    <source>
        <dbReference type="ARBA" id="ARBA00023242"/>
    </source>
</evidence>
<dbReference type="GO" id="GO:0140664">
    <property type="term" value="F:ATP-dependent DNA damage sensor activity"/>
    <property type="evidence" value="ECO:0007669"/>
    <property type="project" value="InterPro"/>
</dbReference>
<dbReference type="GO" id="GO:0000707">
    <property type="term" value="P:meiotic DNA recombinase assembly"/>
    <property type="evidence" value="ECO:0007669"/>
    <property type="project" value="TreeGrafter"/>
</dbReference>
<dbReference type="AlphaFoldDB" id="W5JH94"/>
<evidence type="ECO:0000256" key="1">
    <source>
        <dbReference type="ARBA" id="ARBA00004123"/>
    </source>
</evidence>
<dbReference type="InterPro" id="IPR016467">
    <property type="entry name" value="DNA_recomb/repair_RecA-like"/>
</dbReference>
<dbReference type="VEuPathDB" id="VectorBase:ADAR2_003444"/>
<feature type="region of interest" description="Disordered" evidence="8">
    <location>
        <begin position="297"/>
        <end position="330"/>
    </location>
</feature>
<dbReference type="GO" id="GO:0033065">
    <property type="term" value="C:Rad51C-XRCC3 complex"/>
    <property type="evidence" value="ECO:0007669"/>
    <property type="project" value="TreeGrafter"/>
</dbReference>
<dbReference type="GO" id="GO:0007131">
    <property type="term" value="P:reciprocal meiotic recombination"/>
    <property type="evidence" value="ECO:0007669"/>
    <property type="project" value="TreeGrafter"/>
</dbReference>
<dbReference type="Gene3D" id="3.40.50.300">
    <property type="entry name" value="P-loop containing nucleotide triphosphate hydrolases"/>
    <property type="match status" value="1"/>
</dbReference>
<evidence type="ECO:0000313" key="11">
    <source>
        <dbReference type="EnsemblMetazoa" id="ADAC004541-PA"/>
    </source>
</evidence>
<dbReference type="OrthoDB" id="5957327at2759"/>
<dbReference type="GO" id="GO:0000400">
    <property type="term" value="F:four-way junction DNA binding"/>
    <property type="evidence" value="ECO:0007669"/>
    <property type="project" value="TreeGrafter"/>
</dbReference>
<reference evidence="11" key="4">
    <citation type="submission" date="2015-06" db="UniProtKB">
        <authorList>
            <consortium name="EnsemblMetazoa"/>
        </authorList>
    </citation>
    <scope>IDENTIFICATION</scope>
</reference>
<dbReference type="eggNOG" id="KOG1434">
    <property type="taxonomic scope" value="Eukaryota"/>
</dbReference>
<dbReference type="FunFam" id="3.40.50.300:FF:002382">
    <property type="entry name" value="DNA repair protein RAD51C, putative"/>
    <property type="match status" value="1"/>
</dbReference>